<evidence type="ECO:0000313" key="4">
    <source>
        <dbReference type="EMBL" id="GMN54768.1"/>
    </source>
</evidence>
<dbReference type="Proteomes" id="UP001187192">
    <property type="component" value="Unassembled WGS sequence"/>
</dbReference>
<dbReference type="PANTHER" id="PTHR33142">
    <property type="entry name" value="CYCLIN-DEPENDENT PROTEIN KINASE INHIBITOR SMR13"/>
    <property type="match status" value="1"/>
</dbReference>
<dbReference type="GO" id="GO:0032875">
    <property type="term" value="P:regulation of DNA endoreduplication"/>
    <property type="evidence" value="ECO:0007669"/>
    <property type="project" value="InterPro"/>
</dbReference>
<dbReference type="PANTHER" id="PTHR33142:SF28">
    <property type="entry name" value="CYCLIN-DEPENDENT PROTEIN KINASE INHIBITOR SMR13"/>
    <property type="match status" value="1"/>
</dbReference>
<feature type="region of interest" description="Disordered" evidence="3">
    <location>
        <begin position="1"/>
        <end position="34"/>
    </location>
</feature>
<feature type="compositionally biased region" description="Basic residues" evidence="3">
    <location>
        <begin position="1"/>
        <end position="14"/>
    </location>
</feature>
<reference evidence="4" key="1">
    <citation type="submission" date="2023-07" db="EMBL/GenBank/DDBJ databases">
        <title>draft genome sequence of fig (Ficus carica).</title>
        <authorList>
            <person name="Takahashi T."/>
            <person name="Nishimura K."/>
        </authorList>
    </citation>
    <scope>NUCLEOTIDE SEQUENCE</scope>
</reference>
<dbReference type="AlphaFoldDB" id="A0AA88AH20"/>
<gene>
    <name evidence="4" type="ORF">TIFTF001_023896</name>
</gene>
<accession>A0AA88AH20</accession>
<feature type="compositionally biased region" description="Basic and acidic residues" evidence="3">
    <location>
        <begin position="15"/>
        <end position="28"/>
    </location>
</feature>
<dbReference type="Gramene" id="FCD_00021053-RA">
    <property type="protein sequence ID" value="FCD_00021053-RA:cds"/>
    <property type="gene ID" value="FCD_00021053"/>
</dbReference>
<keyword evidence="1" id="KW-0649">Protein kinase inhibitor</keyword>
<sequence length="105" mass="11983">MATKTSTKRSYKQKRQQEVLDQSEEKKISSNMDKNVDIEEEIVVSGCSTPKSERHKIPELLSCPPPPKKRKVSPSCSTVDRSPIAFFAPPDLELFFFFAFRNNGF</sequence>
<protein>
    <submittedName>
        <fullName evidence="4">Uncharacterized protein</fullName>
    </submittedName>
</protein>
<name>A0AA88AH20_FICCA</name>
<dbReference type="InterPro" id="IPR040389">
    <property type="entry name" value="SMR"/>
</dbReference>
<dbReference type="EMBL" id="BTGU01000053">
    <property type="protein sequence ID" value="GMN54768.1"/>
    <property type="molecule type" value="Genomic_DNA"/>
</dbReference>
<evidence type="ECO:0000256" key="1">
    <source>
        <dbReference type="ARBA" id="ARBA00023013"/>
    </source>
</evidence>
<evidence type="ECO:0000256" key="2">
    <source>
        <dbReference type="ARBA" id="ARBA00023306"/>
    </source>
</evidence>
<organism evidence="4 5">
    <name type="scientific">Ficus carica</name>
    <name type="common">Common fig</name>
    <dbReference type="NCBI Taxonomy" id="3494"/>
    <lineage>
        <taxon>Eukaryota</taxon>
        <taxon>Viridiplantae</taxon>
        <taxon>Streptophyta</taxon>
        <taxon>Embryophyta</taxon>
        <taxon>Tracheophyta</taxon>
        <taxon>Spermatophyta</taxon>
        <taxon>Magnoliopsida</taxon>
        <taxon>eudicotyledons</taxon>
        <taxon>Gunneridae</taxon>
        <taxon>Pentapetalae</taxon>
        <taxon>rosids</taxon>
        <taxon>fabids</taxon>
        <taxon>Rosales</taxon>
        <taxon>Moraceae</taxon>
        <taxon>Ficeae</taxon>
        <taxon>Ficus</taxon>
    </lineage>
</organism>
<dbReference type="GO" id="GO:0005634">
    <property type="term" value="C:nucleus"/>
    <property type="evidence" value="ECO:0007669"/>
    <property type="project" value="TreeGrafter"/>
</dbReference>
<evidence type="ECO:0000313" key="5">
    <source>
        <dbReference type="Proteomes" id="UP001187192"/>
    </source>
</evidence>
<keyword evidence="5" id="KW-1185">Reference proteome</keyword>
<keyword evidence="2" id="KW-0131">Cell cycle</keyword>
<proteinExistence type="predicted"/>
<evidence type="ECO:0000256" key="3">
    <source>
        <dbReference type="SAM" id="MobiDB-lite"/>
    </source>
</evidence>
<comment type="caution">
    <text evidence="4">The sequence shown here is derived from an EMBL/GenBank/DDBJ whole genome shotgun (WGS) entry which is preliminary data.</text>
</comment>
<dbReference type="GO" id="GO:0004860">
    <property type="term" value="F:protein kinase inhibitor activity"/>
    <property type="evidence" value="ECO:0007669"/>
    <property type="project" value="UniProtKB-KW"/>
</dbReference>